<dbReference type="RefSeq" id="WP_203902174.1">
    <property type="nucleotide sequence ID" value="NZ_BOPF01000022.1"/>
</dbReference>
<dbReference type="AlphaFoldDB" id="A0A8J3YRN0"/>
<evidence type="ECO:0000313" key="3">
    <source>
        <dbReference type="EMBL" id="GIJ48690.1"/>
    </source>
</evidence>
<comment type="caution">
    <text evidence="3">The sequence shown here is derived from an EMBL/GenBank/DDBJ whole genome shotgun (WGS) entry which is preliminary data.</text>
</comment>
<gene>
    <name evidence="3" type="primary">cheY64H-1</name>
    <name evidence="3" type="ORF">Val02_55760</name>
</gene>
<evidence type="ECO:0000256" key="1">
    <source>
        <dbReference type="PROSITE-ProRule" id="PRU00169"/>
    </source>
</evidence>
<name>A0A8J3YRN0_9ACTN</name>
<dbReference type="PROSITE" id="PS50110">
    <property type="entry name" value="RESPONSE_REGULATORY"/>
    <property type="match status" value="1"/>
</dbReference>
<protein>
    <submittedName>
        <fullName evidence="3">Response regulator</fullName>
    </submittedName>
</protein>
<evidence type="ECO:0000259" key="2">
    <source>
        <dbReference type="PROSITE" id="PS50110"/>
    </source>
</evidence>
<accession>A0A8J3YRN0</accession>
<dbReference type="Proteomes" id="UP000619260">
    <property type="component" value="Unassembled WGS sequence"/>
</dbReference>
<feature type="modified residue" description="4-aspartylphosphate" evidence="1">
    <location>
        <position position="54"/>
    </location>
</feature>
<evidence type="ECO:0000313" key="4">
    <source>
        <dbReference type="Proteomes" id="UP000619260"/>
    </source>
</evidence>
<feature type="domain" description="Response regulatory" evidence="2">
    <location>
        <begin position="2"/>
        <end position="119"/>
    </location>
</feature>
<organism evidence="3 4">
    <name type="scientific">Virgisporangium aliadipatigenens</name>
    <dbReference type="NCBI Taxonomy" id="741659"/>
    <lineage>
        <taxon>Bacteria</taxon>
        <taxon>Bacillati</taxon>
        <taxon>Actinomycetota</taxon>
        <taxon>Actinomycetes</taxon>
        <taxon>Micromonosporales</taxon>
        <taxon>Micromonosporaceae</taxon>
        <taxon>Virgisporangium</taxon>
    </lineage>
</organism>
<keyword evidence="4" id="KW-1185">Reference proteome</keyword>
<dbReference type="InterPro" id="IPR001789">
    <property type="entry name" value="Sig_transdc_resp-reg_receiver"/>
</dbReference>
<dbReference type="Gene3D" id="3.40.50.2300">
    <property type="match status" value="1"/>
</dbReference>
<dbReference type="EMBL" id="BOPF01000022">
    <property type="protein sequence ID" value="GIJ48690.1"/>
    <property type="molecule type" value="Genomic_DNA"/>
</dbReference>
<dbReference type="GO" id="GO:0000160">
    <property type="term" value="P:phosphorelay signal transduction system"/>
    <property type="evidence" value="ECO:0007669"/>
    <property type="project" value="InterPro"/>
</dbReference>
<reference evidence="3" key="1">
    <citation type="submission" date="2021-01" db="EMBL/GenBank/DDBJ databases">
        <title>Whole genome shotgun sequence of Virgisporangium aliadipatigenens NBRC 105644.</title>
        <authorList>
            <person name="Komaki H."/>
            <person name="Tamura T."/>
        </authorList>
    </citation>
    <scope>NUCLEOTIDE SEQUENCE</scope>
    <source>
        <strain evidence="3">NBRC 105644</strain>
    </source>
</reference>
<sequence>MKILIADDSRVMRQIVTRTLRQAGYEGHDLVEASDGREAYNTAKSEKPDLVLSDWNMPEMTGVEVLRQLRSEGVQVPFGFVTSEGTPEMRQAAEAAGALFLITKPFTPESFKDALDSILG</sequence>
<dbReference type="Pfam" id="PF00072">
    <property type="entry name" value="Response_reg"/>
    <property type="match status" value="1"/>
</dbReference>
<dbReference type="InterPro" id="IPR011006">
    <property type="entry name" value="CheY-like_superfamily"/>
</dbReference>
<keyword evidence="1" id="KW-0597">Phosphoprotein</keyword>
<proteinExistence type="predicted"/>
<dbReference type="InterPro" id="IPR052048">
    <property type="entry name" value="ST_Response_Regulator"/>
</dbReference>
<dbReference type="SMART" id="SM00448">
    <property type="entry name" value="REC"/>
    <property type="match status" value="1"/>
</dbReference>
<dbReference type="SUPFAM" id="SSF52172">
    <property type="entry name" value="CheY-like"/>
    <property type="match status" value="1"/>
</dbReference>
<dbReference type="PANTHER" id="PTHR43228">
    <property type="entry name" value="TWO-COMPONENT RESPONSE REGULATOR"/>
    <property type="match status" value="1"/>
</dbReference>
<dbReference type="PANTHER" id="PTHR43228:SF1">
    <property type="entry name" value="TWO-COMPONENT RESPONSE REGULATOR ARR22"/>
    <property type="match status" value="1"/>
</dbReference>